<evidence type="ECO:0000313" key="2">
    <source>
        <dbReference type="EMBL" id="EGI63009.1"/>
    </source>
</evidence>
<organism evidence="3">
    <name type="scientific">Acromyrmex echinatior</name>
    <name type="common">Panamanian leafcutter ant</name>
    <name type="synonym">Acromyrmex octospinosus echinatior</name>
    <dbReference type="NCBI Taxonomy" id="103372"/>
    <lineage>
        <taxon>Eukaryota</taxon>
        <taxon>Metazoa</taxon>
        <taxon>Ecdysozoa</taxon>
        <taxon>Arthropoda</taxon>
        <taxon>Hexapoda</taxon>
        <taxon>Insecta</taxon>
        <taxon>Pterygota</taxon>
        <taxon>Neoptera</taxon>
        <taxon>Endopterygota</taxon>
        <taxon>Hymenoptera</taxon>
        <taxon>Apocrita</taxon>
        <taxon>Aculeata</taxon>
        <taxon>Formicoidea</taxon>
        <taxon>Formicidae</taxon>
        <taxon>Myrmicinae</taxon>
        <taxon>Acromyrmex</taxon>
    </lineage>
</organism>
<sequence length="102" mass="11755">MCASNQRWTNPHKRIRKLRQSGSANSHPERSADYNYCPGSPMTELELDNVKHYLYISILSTSHGDEQILQAAHFIFTFTPQFKRNDSIIGFYGLEDPFFSPS</sequence>
<proteinExistence type="predicted"/>
<evidence type="ECO:0000313" key="3">
    <source>
        <dbReference type="Proteomes" id="UP000007755"/>
    </source>
</evidence>
<feature type="compositionally biased region" description="Basic residues" evidence="1">
    <location>
        <begin position="10"/>
        <end position="19"/>
    </location>
</feature>
<evidence type="ECO:0000256" key="1">
    <source>
        <dbReference type="SAM" id="MobiDB-lite"/>
    </source>
</evidence>
<gene>
    <name evidence="2" type="ORF">G5I_08640</name>
</gene>
<keyword evidence="3" id="KW-1185">Reference proteome</keyword>
<dbReference type="AlphaFoldDB" id="F4WS30"/>
<feature type="region of interest" description="Disordered" evidence="1">
    <location>
        <begin position="1"/>
        <end position="35"/>
    </location>
</feature>
<dbReference type="Proteomes" id="UP000007755">
    <property type="component" value="Unassembled WGS sequence"/>
</dbReference>
<reference evidence="2" key="1">
    <citation type="submission" date="2011-02" db="EMBL/GenBank/DDBJ databases">
        <title>The genome of the leaf-cutting ant Acromyrmex echinatior suggests key adaptations to social evolution and fungus farming.</title>
        <authorList>
            <person name="Nygaard S."/>
            <person name="Zhang G."/>
        </authorList>
    </citation>
    <scope>NUCLEOTIDE SEQUENCE</scope>
</reference>
<dbReference type="InParanoid" id="F4WS30"/>
<dbReference type="EMBL" id="GL888295">
    <property type="protein sequence ID" value="EGI63009.1"/>
    <property type="molecule type" value="Genomic_DNA"/>
</dbReference>
<accession>F4WS30</accession>
<protein>
    <submittedName>
        <fullName evidence="2">Uncharacterized protein</fullName>
    </submittedName>
</protein>
<name>F4WS30_ACREC</name>